<reference evidence="1 2" key="1">
    <citation type="journal article" date="2012" name="Front. Microbiol.">
        <title>Redundancy and modularity in membrane-associated dissimilatory nitrate reduction in Bacillus.</title>
        <authorList>
            <person name="Heylen K."/>
            <person name="Keltjens J."/>
        </authorList>
    </citation>
    <scope>NUCLEOTIDE SEQUENCE [LARGE SCALE GENOMIC DNA]</scope>
    <source>
        <strain evidence="2">LMG 21833T</strain>
    </source>
</reference>
<sequence length="778" mass="89493">MIGESAVVVPTNWKSNIDQVVAGYETEPAEGLVHGFQKDSIQNSWGARINKKGNGWGTRFQLIENEKGVFLCVEDWGTTGMTGPNIPMDEINNMSGDLDSEYRLARFSAMNYSGGNEGAGLFGRGKLLYSAASNDYNFIFETLTKKEGYRANYKMLEGNSLKVANIAYENEVARQYIKDNTELTPINKVGSRIIILNPRVEIVNAIKNGYFLNYIEETWWRIILKYHVTICVEYNGEVKTAKVPSVYNDAIEEKNGWKAWKRNAYTLPAYHSVKKIELFVSEEEINEELCGVAFYRRDMKIGEIPLDIPAKIKNKYFGFIEVDNNWEAELALNEDLEHYGVKNKNKRCFQKLKFEVNNEHKIFMEDLGLIKKKTSEDQRLRQELTEISQGLDTFFNTINVESIGSRGQKKEKIEVSWAGIDFPNSNRDRLLTGDKIRNIKFKIKNNTGSTKKIEYKLSVTCKNQEVKNIATSIKEIQGSSEENFGPFELIIDSPLVRYEKNIIALEVSIAGKTIIKQIPFYYDTTPVSEPRHNFLLKNTSMKFPREESKRVNTNESLTEIKYTIENNTAEKAFIAFHLSTHNVAQSNELIESIILKKDIVLNPYDKMEIDCPDIMFHQDVYESKIDQGKIEIRARISAAQDFLDYEMAEELSKGSKISVFFNQDPNGSGSTFSDFRTFTEESGKKSDLNNVDGNWVFDLYVKHPAYERIVDDEEHRKEYLAEEMLKQMVRAHIEEGNYSILSINGSQNEQIFEELSPAELMEKIYFTIDYLQYKRLKS</sequence>
<proteinExistence type="predicted"/>
<evidence type="ECO:0000313" key="1">
    <source>
        <dbReference type="EMBL" id="EKN69294.1"/>
    </source>
</evidence>
<dbReference type="RefSeq" id="WP_007085125.1">
    <property type="nucleotide sequence ID" value="NZ_AJLS01000057.1"/>
</dbReference>
<organism evidence="1 2">
    <name type="scientific">Neobacillus bataviensis LMG 21833</name>
    <dbReference type="NCBI Taxonomy" id="1117379"/>
    <lineage>
        <taxon>Bacteria</taxon>
        <taxon>Bacillati</taxon>
        <taxon>Bacillota</taxon>
        <taxon>Bacilli</taxon>
        <taxon>Bacillales</taxon>
        <taxon>Bacillaceae</taxon>
        <taxon>Neobacillus</taxon>
    </lineage>
</organism>
<evidence type="ECO:0000313" key="2">
    <source>
        <dbReference type="Proteomes" id="UP000006316"/>
    </source>
</evidence>
<dbReference type="OrthoDB" id="2823382at2"/>
<dbReference type="EMBL" id="AJLS01000057">
    <property type="protein sequence ID" value="EKN69294.1"/>
    <property type="molecule type" value="Genomic_DNA"/>
</dbReference>
<dbReference type="AlphaFoldDB" id="K6DLV3"/>
<name>K6DLV3_9BACI</name>
<comment type="caution">
    <text evidence="1">The sequence shown here is derived from an EMBL/GenBank/DDBJ whole genome shotgun (WGS) entry which is preliminary data.</text>
</comment>
<dbReference type="STRING" id="1117379.BABA_10541"/>
<accession>K6DLV3</accession>
<dbReference type="Proteomes" id="UP000006316">
    <property type="component" value="Unassembled WGS sequence"/>
</dbReference>
<keyword evidence="2" id="KW-1185">Reference proteome</keyword>
<gene>
    <name evidence="1" type="ORF">BABA_10541</name>
</gene>
<protein>
    <submittedName>
        <fullName evidence="1">Uncharacterized protein</fullName>
    </submittedName>
</protein>
<dbReference type="eggNOG" id="ENOG5033TKT">
    <property type="taxonomic scope" value="Bacteria"/>
</dbReference>
<dbReference type="PATRIC" id="fig|1117379.3.peg.2198"/>